<name>A0ABS1EKI5_9CLOT</name>
<keyword evidence="2" id="KW-1185">Reference proteome</keyword>
<dbReference type="Proteomes" id="UP000596739">
    <property type="component" value="Unassembled WGS sequence"/>
</dbReference>
<organism evidence="1 2">
    <name type="scientific">Clostridium yunnanense</name>
    <dbReference type="NCBI Taxonomy" id="2800325"/>
    <lineage>
        <taxon>Bacteria</taxon>
        <taxon>Bacillati</taxon>
        <taxon>Bacillota</taxon>
        <taxon>Clostridia</taxon>
        <taxon>Eubacteriales</taxon>
        <taxon>Clostridiaceae</taxon>
        <taxon>Clostridium</taxon>
    </lineage>
</organism>
<dbReference type="EMBL" id="JAENHN010000010">
    <property type="protein sequence ID" value="MBK1809883.1"/>
    <property type="molecule type" value="Genomic_DNA"/>
</dbReference>
<comment type="caution">
    <text evidence="1">The sequence shown here is derived from an EMBL/GenBank/DDBJ whole genome shotgun (WGS) entry which is preliminary data.</text>
</comment>
<evidence type="ECO:0000313" key="1">
    <source>
        <dbReference type="EMBL" id="MBK1809883.1"/>
    </source>
</evidence>
<evidence type="ECO:0000313" key="2">
    <source>
        <dbReference type="Proteomes" id="UP000596739"/>
    </source>
</evidence>
<dbReference type="RefSeq" id="WP_200266521.1">
    <property type="nucleotide sequence ID" value="NZ_JAENHN010000010.1"/>
</dbReference>
<sequence length="180" mass="20629">MKNKSILIIISVLTLCIFIITGCSNSSKKTEEAKASESTAQATAEKFLYEFYEVKSSKEASEEMQTLDNISKAHDKFKTVTTPKALESLIADRFYTRSLKFCATNKCTVKATKVEFEKTFEDKKEGKFGFDYTASVEVAYDKDQKVEKDTEKGYIGLVYEDNQWKVYSYTINNYAKMLYK</sequence>
<gene>
    <name evidence="1" type="ORF">JHL18_04410</name>
</gene>
<accession>A0ABS1EKI5</accession>
<dbReference type="PROSITE" id="PS51257">
    <property type="entry name" value="PROKAR_LIPOPROTEIN"/>
    <property type="match status" value="1"/>
</dbReference>
<protein>
    <recommendedName>
        <fullName evidence="3">Lipoprotein</fullName>
    </recommendedName>
</protein>
<evidence type="ECO:0008006" key="3">
    <source>
        <dbReference type="Google" id="ProtNLM"/>
    </source>
</evidence>
<reference evidence="2" key="1">
    <citation type="submission" date="2021-01" db="EMBL/GenBank/DDBJ databases">
        <title>Genome public.</title>
        <authorList>
            <person name="Liu C."/>
            <person name="Sun Q."/>
        </authorList>
    </citation>
    <scope>NUCLEOTIDE SEQUENCE [LARGE SCALE GENOMIC DNA]</scope>
    <source>
        <strain evidence="2">YIM B02505</strain>
    </source>
</reference>
<proteinExistence type="predicted"/>